<protein>
    <submittedName>
        <fullName evidence="2">Uncharacterized protein</fullName>
    </submittedName>
</protein>
<accession>A0A645FWQ9</accession>
<organism evidence="2">
    <name type="scientific">bioreactor metagenome</name>
    <dbReference type="NCBI Taxonomy" id="1076179"/>
    <lineage>
        <taxon>unclassified sequences</taxon>
        <taxon>metagenomes</taxon>
        <taxon>ecological metagenomes</taxon>
    </lineage>
</organism>
<name>A0A645FWQ9_9ZZZZ</name>
<feature type="region of interest" description="Disordered" evidence="1">
    <location>
        <begin position="63"/>
        <end position="100"/>
    </location>
</feature>
<sequence length="143" mass="15913">MTTEHQQAVERVLAAVVLRQRERGVDLPDQRIEQRVRERKEQPVVFEPNAGNKRRAPQRAIVGGQRGGGVESRRQMRARVGEPRGQANGSLVNGGSKRAAERFGKPNANVAVERWHHTASLSIWGRTVNDRSSVSRIAPPNRG</sequence>
<dbReference type="AlphaFoldDB" id="A0A645FWQ9"/>
<evidence type="ECO:0000256" key="1">
    <source>
        <dbReference type="SAM" id="MobiDB-lite"/>
    </source>
</evidence>
<feature type="compositionally biased region" description="Basic and acidic residues" evidence="1">
    <location>
        <begin position="71"/>
        <end position="82"/>
    </location>
</feature>
<comment type="caution">
    <text evidence="2">The sequence shown here is derived from an EMBL/GenBank/DDBJ whole genome shotgun (WGS) entry which is preliminary data.</text>
</comment>
<gene>
    <name evidence="2" type="ORF">SDC9_166334</name>
</gene>
<dbReference type="EMBL" id="VSSQ01066421">
    <property type="protein sequence ID" value="MPN18968.1"/>
    <property type="molecule type" value="Genomic_DNA"/>
</dbReference>
<reference evidence="2" key="1">
    <citation type="submission" date="2019-08" db="EMBL/GenBank/DDBJ databases">
        <authorList>
            <person name="Kucharzyk K."/>
            <person name="Murdoch R.W."/>
            <person name="Higgins S."/>
            <person name="Loffler F."/>
        </authorList>
    </citation>
    <scope>NUCLEOTIDE SEQUENCE</scope>
</reference>
<proteinExistence type="predicted"/>
<evidence type="ECO:0000313" key="2">
    <source>
        <dbReference type="EMBL" id="MPN18968.1"/>
    </source>
</evidence>